<reference evidence="2 3" key="1">
    <citation type="submission" date="2021-01" db="EMBL/GenBank/DDBJ databases">
        <title>Whole genome shotgun sequence of Actinoplanes deccanensis NBRC 13994.</title>
        <authorList>
            <person name="Komaki H."/>
            <person name="Tamura T."/>
        </authorList>
    </citation>
    <scope>NUCLEOTIDE SEQUENCE [LARGE SCALE GENOMIC DNA]</scope>
    <source>
        <strain evidence="2 3">NBRC 13994</strain>
    </source>
</reference>
<keyword evidence="1" id="KW-0812">Transmembrane</keyword>
<organism evidence="2 3">
    <name type="scientific">Paractinoplanes deccanensis</name>
    <dbReference type="NCBI Taxonomy" id="113561"/>
    <lineage>
        <taxon>Bacteria</taxon>
        <taxon>Bacillati</taxon>
        <taxon>Actinomycetota</taxon>
        <taxon>Actinomycetes</taxon>
        <taxon>Micromonosporales</taxon>
        <taxon>Micromonosporaceae</taxon>
        <taxon>Paractinoplanes</taxon>
    </lineage>
</organism>
<evidence type="ECO:0000256" key="1">
    <source>
        <dbReference type="SAM" id="Phobius"/>
    </source>
</evidence>
<keyword evidence="1" id="KW-0472">Membrane</keyword>
<feature type="transmembrane region" description="Helical" evidence="1">
    <location>
        <begin position="53"/>
        <end position="80"/>
    </location>
</feature>
<gene>
    <name evidence="2" type="ORF">Ade02nite_09770</name>
</gene>
<proteinExistence type="predicted"/>
<feature type="transmembrane region" description="Helical" evidence="1">
    <location>
        <begin position="20"/>
        <end position="41"/>
    </location>
</feature>
<sequence>MFRYRAGMHENARRRGPWILISLQAIVVTAYLYGVIAYVTTEATFFPEQSPPAWAFPAVVATAAGFLVAVPCVLLALPRLTRPAYRTATPSWRLLAAATAASVLMLAVMATPPGWEIFDWYVS</sequence>
<evidence type="ECO:0000313" key="3">
    <source>
        <dbReference type="Proteomes" id="UP000609879"/>
    </source>
</evidence>
<comment type="caution">
    <text evidence="2">The sequence shown here is derived from an EMBL/GenBank/DDBJ whole genome shotgun (WGS) entry which is preliminary data.</text>
</comment>
<name>A0ABQ3XX87_9ACTN</name>
<dbReference type="EMBL" id="BOMI01000014">
    <property type="protein sequence ID" value="GID72336.1"/>
    <property type="molecule type" value="Genomic_DNA"/>
</dbReference>
<keyword evidence="3" id="KW-1185">Reference proteome</keyword>
<feature type="transmembrane region" description="Helical" evidence="1">
    <location>
        <begin position="92"/>
        <end position="111"/>
    </location>
</feature>
<protein>
    <submittedName>
        <fullName evidence="2">Uncharacterized protein</fullName>
    </submittedName>
</protein>
<accession>A0ABQ3XX87</accession>
<keyword evidence="1" id="KW-1133">Transmembrane helix</keyword>
<evidence type="ECO:0000313" key="2">
    <source>
        <dbReference type="EMBL" id="GID72336.1"/>
    </source>
</evidence>
<dbReference type="Proteomes" id="UP000609879">
    <property type="component" value="Unassembled WGS sequence"/>
</dbReference>